<dbReference type="InterPro" id="IPR010035">
    <property type="entry name" value="Thi_S"/>
</dbReference>
<dbReference type="EMBL" id="BMKF01000001">
    <property type="protein sequence ID" value="GGB60969.1"/>
    <property type="molecule type" value="Genomic_DNA"/>
</dbReference>
<dbReference type="InterPro" id="IPR016155">
    <property type="entry name" value="Mopterin_synth/thiamin_S_b"/>
</dbReference>
<reference evidence="2" key="1">
    <citation type="journal article" date="2019" name="Int. J. Syst. Evol. Microbiol.">
        <title>The Global Catalogue of Microorganisms (GCM) 10K type strain sequencing project: providing services to taxonomists for standard genome sequencing and annotation.</title>
        <authorList>
            <consortium name="The Broad Institute Genomics Platform"/>
            <consortium name="The Broad Institute Genome Sequencing Center for Infectious Disease"/>
            <person name="Wu L."/>
            <person name="Ma J."/>
        </authorList>
    </citation>
    <scope>NUCLEOTIDE SEQUENCE [LARGE SCALE GENOMIC DNA]</scope>
    <source>
        <strain evidence="2">CGMCC 1.15928</strain>
    </source>
</reference>
<dbReference type="RefSeq" id="WP_084393585.1">
    <property type="nucleotide sequence ID" value="NZ_BMKF01000001.1"/>
</dbReference>
<dbReference type="Proteomes" id="UP000628854">
    <property type="component" value="Unassembled WGS sequence"/>
</dbReference>
<dbReference type="InterPro" id="IPR012675">
    <property type="entry name" value="Beta-grasp_dom_sf"/>
</dbReference>
<dbReference type="PANTHER" id="PTHR34472:SF1">
    <property type="entry name" value="SULFUR CARRIER PROTEIN THIS"/>
    <property type="match status" value="1"/>
</dbReference>
<keyword evidence="2" id="KW-1185">Reference proteome</keyword>
<organism evidence="1 2">
    <name type="scientific">Henriciella pelagia</name>
    <dbReference type="NCBI Taxonomy" id="1977912"/>
    <lineage>
        <taxon>Bacteria</taxon>
        <taxon>Pseudomonadati</taxon>
        <taxon>Pseudomonadota</taxon>
        <taxon>Alphaproteobacteria</taxon>
        <taxon>Hyphomonadales</taxon>
        <taxon>Hyphomonadaceae</taxon>
        <taxon>Henriciella</taxon>
    </lineage>
</organism>
<name>A0ABQ1J626_9PROT</name>
<comment type="caution">
    <text evidence="1">The sequence shown here is derived from an EMBL/GenBank/DDBJ whole genome shotgun (WGS) entry which is preliminary data.</text>
</comment>
<accession>A0ABQ1J626</accession>
<dbReference type="Pfam" id="PF02597">
    <property type="entry name" value="ThiS"/>
    <property type="match status" value="1"/>
</dbReference>
<dbReference type="SUPFAM" id="SSF54285">
    <property type="entry name" value="MoaD/ThiS"/>
    <property type="match status" value="1"/>
</dbReference>
<evidence type="ECO:0000313" key="2">
    <source>
        <dbReference type="Proteomes" id="UP000628854"/>
    </source>
</evidence>
<proteinExistence type="predicted"/>
<evidence type="ECO:0000313" key="1">
    <source>
        <dbReference type="EMBL" id="GGB60969.1"/>
    </source>
</evidence>
<dbReference type="Gene3D" id="3.10.20.30">
    <property type="match status" value="1"/>
</dbReference>
<gene>
    <name evidence="1" type="primary">thiS</name>
    <name evidence="1" type="ORF">GCM10011503_06880</name>
</gene>
<sequence>MQVFVNGDAMEIVEGATVADLVRQLTDDPRGMAIERNREIVPKSAHATTQLADGDRLEVVQFVGGG</sequence>
<dbReference type="InterPro" id="IPR003749">
    <property type="entry name" value="ThiS/MoaD-like"/>
</dbReference>
<dbReference type="PANTHER" id="PTHR34472">
    <property type="entry name" value="SULFUR CARRIER PROTEIN THIS"/>
    <property type="match status" value="1"/>
</dbReference>
<protein>
    <submittedName>
        <fullName evidence="1">Thiamine biosynthesis protein ThiS</fullName>
    </submittedName>
</protein>
<dbReference type="NCBIfam" id="TIGR01683">
    <property type="entry name" value="thiS"/>
    <property type="match status" value="1"/>
</dbReference>
<dbReference type="CDD" id="cd00565">
    <property type="entry name" value="Ubl_ThiS"/>
    <property type="match status" value="1"/>
</dbReference>